<keyword evidence="1" id="KW-0812">Transmembrane</keyword>
<accession>A0ABT6NJK3</accession>
<keyword evidence="1" id="KW-0472">Membrane</keyword>
<proteinExistence type="predicted"/>
<keyword evidence="1" id="KW-1133">Transmembrane helix</keyword>
<evidence type="ECO:0000313" key="2">
    <source>
        <dbReference type="EMBL" id="MDI1428481.1"/>
    </source>
</evidence>
<dbReference type="RefSeq" id="WP_284719987.1">
    <property type="nucleotide sequence ID" value="NZ_JARZHI010000002.1"/>
</dbReference>
<organism evidence="2 3">
    <name type="scientific">Polyangium sorediatum</name>
    <dbReference type="NCBI Taxonomy" id="889274"/>
    <lineage>
        <taxon>Bacteria</taxon>
        <taxon>Pseudomonadati</taxon>
        <taxon>Myxococcota</taxon>
        <taxon>Polyangia</taxon>
        <taxon>Polyangiales</taxon>
        <taxon>Polyangiaceae</taxon>
        <taxon>Polyangium</taxon>
    </lineage>
</organism>
<dbReference type="Proteomes" id="UP001160301">
    <property type="component" value="Unassembled WGS sequence"/>
</dbReference>
<protein>
    <submittedName>
        <fullName evidence="2">Uncharacterized protein</fullName>
    </submittedName>
</protein>
<name>A0ABT6NJK3_9BACT</name>
<comment type="caution">
    <text evidence="2">The sequence shown here is derived from an EMBL/GenBank/DDBJ whole genome shotgun (WGS) entry which is preliminary data.</text>
</comment>
<sequence length="48" mass="5759">MNQRSARVIDLDEVRRKRADEQRQKTPSAPVLLVWVPVWFWVPVWPAM</sequence>
<dbReference type="EMBL" id="JARZHI010000002">
    <property type="protein sequence ID" value="MDI1428481.1"/>
    <property type="molecule type" value="Genomic_DNA"/>
</dbReference>
<keyword evidence="3" id="KW-1185">Reference proteome</keyword>
<evidence type="ECO:0000313" key="3">
    <source>
        <dbReference type="Proteomes" id="UP001160301"/>
    </source>
</evidence>
<evidence type="ECO:0000256" key="1">
    <source>
        <dbReference type="SAM" id="Phobius"/>
    </source>
</evidence>
<reference evidence="2 3" key="1">
    <citation type="submission" date="2023-04" db="EMBL/GenBank/DDBJ databases">
        <title>The genome sequence of Polyangium sorediatum DSM14670.</title>
        <authorList>
            <person name="Zhang X."/>
        </authorList>
    </citation>
    <scope>NUCLEOTIDE SEQUENCE [LARGE SCALE GENOMIC DNA]</scope>
    <source>
        <strain evidence="2 3">DSM 14670</strain>
    </source>
</reference>
<gene>
    <name evidence="2" type="ORF">QHF89_03225</name>
</gene>
<feature type="transmembrane region" description="Helical" evidence="1">
    <location>
        <begin position="26"/>
        <end position="45"/>
    </location>
</feature>